<dbReference type="EMBL" id="JTDE01002103">
    <property type="protein sequence ID" value="KAF7257862.1"/>
    <property type="molecule type" value="Genomic_DNA"/>
</dbReference>
<dbReference type="InterPro" id="IPR008271">
    <property type="entry name" value="Ser/Thr_kinase_AS"/>
</dbReference>
<sequence>MGANPSSSKKTVVDEELMRAYLTNAKTEYLRRYNQAVKNDVSFSDFKKLRTLGTGSFGRVLLVQLKQTNEFYALKIMDKQQIVKSKQVEHTVNEKRILAAVDFPFFIKLFFSFKNEDYLFLALEYVQGGEMFSHLRRKGRFNDSAACFYASQVVLAFEYLHHMEVIYRDLKPENILLDSRGYIKIADFGFAKHVKHRTYTLCGTPEYLAPEVIKSKGYTKAVDWWAFGVLIFEMIAGHPPFYADEPIQIYEKIVACNYRFTTSFSSDAKDLIRNLLQTDLTRRYGNLKNGTNDIKLHKWFSSVNWLSIFHRELPAPIIPPYKFPGDSSNFEWYKEEPLRHSSKDQYTNEFVDF</sequence>
<dbReference type="Pfam" id="PF00069">
    <property type="entry name" value="Pkinase"/>
    <property type="match status" value="1"/>
</dbReference>
<dbReference type="Gene3D" id="1.10.510.10">
    <property type="entry name" value="Transferase(Phosphotransferase) domain 1"/>
    <property type="match status" value="1"/>
</dbReference>
<dbReference type="Proteomes" id="UP000822476">
    <property type="component" value="Unassembled WGS sequence"/>
</dbReference>
<evidence type="ECO:0000256" key="7">
    <source>
        <dbReference type="RuleBase" id="RU000304"/>
    </source>
</evidence>
<dbReference type="PROSITE" id="PS00108">
    <property type="entry name" value="PROTEIN_KINASE_ST"/>
    <property type="match status" value="1"/>
</dbReference>
<dbReference type="OrthoDB" id="63267at2759"/>
<keyword evidence="5 6" id="KW-0067">ATP-binding</keyword>
<protein>
    <recommendedName>
        <fullName evidence="12">cAMP-dependent protein kinase catalytic subunit</fullName>
    </recommendedName>
</protein>
<keyword evidence="1 7" id="KW-0723">Serine/threonine-protein kinase</keyword>
<comment type="similarity">
    <text evidence="7">Belongs to the protein kinase superfamily.</text>
</comment>
<evidence type="ECO:0000259" key="8">
    <source>
        <dbReference type="PROSITE" id="PS50011"/>
    </source>
</evidence>
<dbReference type="GO" id="GO:0005634">
    <property type="term" value="C:nucleus"/>
    <property type="evidence" value="ECO:0007669"/>
    <property type="project" value="TreeGrafter"/>
</dbReference>
<dbReference type="InterPro" id="IPR011009">
    <property type="entry name" value="Kinase-like_dom_sf"/>
</dbReference>
<feature type="domain" description="AGC-kinase C-terminal" evidence="9">
    <location>
        <begin position="301"/>
        <end position="353"/>
    </location>
</feature>
<dbReference type="GO" id="GO:0004691">
    <property type="term" value="F:cAMP-dependent protein kinase activity"/>
    <property type="evidence" value="ECO:0007669"/>
    <property type="project" value="TreeGrafter"/>
</dbReference>
<evidence type="ECO:0000256" key="6">
    <source>
        <dbReference type="PROSITE-ProRule" id="PRU10141"/>
    </source>
</evidence>
<name>A0A8S9YT15_9TREM</name>
<dbReference type="SMART" id="SM00220">
    <property type="entry name" value="S_TKc"/>
    <property type="match status" value="1"/>
</dbReference>
<organism evidence="10 11">
    <name type="scientific">Paragonimus skrjabini miyazakii</name>
    <dbReference type="NCBI Taxonomy" id="59628"/>
    <lineage>
        <taxon>Eukaryota</taxon>
        <taxon>Metazoa</taxon>
        <taxon>Spiralia</taxon>
        <taxon>Lophotrochozoa</taxon>
        <taxon>Platyhelminthes</taxon>
        <taxon>Trematoda</taxon>
        <taxon>Digenea</taxon>
        <taxon>Plagiorchiida</taxon>
        <taxon>Troglotremata</taxon>
        <taxon>Troglotrematidae</taxon>
        <taxon>Paragonimus</taxon>
    </lineage>
</organism>
<dbReference type="FunFam" id="3.30.200.20:FF:000103">
    <property type="entry name" value="Protein kinase C"/>
    <property type="match status" value="1"/>
</dbReference>
<dbReference type="SMART" id="SM00133">
    <property type="entry name" value="S_TK_X"/>
    <property type="match status" value="1"/>
</dbReference>
<keyword evidence="11" id="KW-1185">Reference proteome</keyword>
<keyword evidence="3 6" id="KW-0547">Nucleotide-binding</keyword>
<evidence type="ECO:0000313" key="10">
    <source>
        <dbReference type="EMBL" id="KAF7257862.1"/>
    </source>
</evidence>
<dbReference type="FunFam" id="1.10.510.10:FF:000005">
    <property type="entry name" value="cAMP-dependent protein kinase catalytic subunit alpha"/>
    <property type="match status" value="1"/>
</dbReference>
<dbReference type="PANTHER" id="PTHR24353">
    <property type="entry name" value="CYCLIC NUCLEOTIDE-DEPENDENT PROTEIN KINASE"/>
    <property type="match status" value="1"/>
</dbReference>
<dbReference type="GO" id="GO:0005952">
    <property type="term" value="C:cAMP-dependent protein kinase complex"/>
    <property type="evidence" value="ECO:0007669"/>
    <property type="project" value="TreeGrafter"/>
</dbReference>
<reference evidence="10" key="1">
    <citation type="submission" date="2019-07" db="EMBL/GenBank/DDBJ databases">
        <title>Annotation for the trematode Paragonimus miyazaki's.</title>
        <authorList>
            <person name="Choi Y.-J."/>
        </authorList>
    </citation>
    <scope>NUCLEOTIDE SEQUENCE</scope>
    <source>
        <strain evidence="10">Japan</strain>
    </source>
</reference>
<dbReference type="PROSITE" id="PS51285">
    <property type="entry name" value="AGC_KINASE_CTER"/>
    <property type="match status" value="1"/>
</dbReference>
<dbReference type="GO" id="GO:0005524">
    <property type="term" value="F:ATP binding"/>
    <property type="evidence" value="ECO:0007669"/>
    <property type="project" value="UniProtKB-UniRule"/>
</dbReference>
<dbReference type="Gene3D" id="3.30.200.20">
    <property type="entry name" value="Phosphorylase Kinase, domain 1"/>
    <property type="match status" value="1"/>
</dbReference>
<evidence type="ECO:0000259" key="9">
    <source>
        <dbReference type="PROSITE" id="PS51285"/>
    </source>
</evidence>
<evidence type="ECO:0000256" key="1">
    <source>
        <dbReference type="ARBA" id="ARBA00022527"/>
    </source>
</evidence>
<proteinExistence type="inferred from homology"/>
<accession>A0A8S9YT15</accession>
<keyword evidence="2" id="KW-0808">Transferase</keyword>
<keyword evidence="4" id="KW-0418">Kinase</keyword>
<evidence type="ECO:0000256" key="4">
    <source>
        <dbReference type="ARBA" id="ARBA00022777"/>
    </source>
</evidence>
<evidence type="ECO:0000256" key="3">
    <source>
        <dbReference type="ARBA" id="ARBA00022741"/>
    </source>
</evidence>
<evidence type="ECO:0000256" key="2">
    <source>
        <dbReference type="ARBA" id="ARBA00022679"/>
    </source>
</evidence>
<dbReference type="AlphaFoldDB" id="A0A8S9YT15"/>
<evidence type="ECO:0000256" key="5">
    <source>
        <dbReference type="ARBA" id="ARBA00022840"/>
    </source>
</evidence>
<dbReference type="InterPro" id="IPR017441">
    <property type="entry name" value="Protein_kinase_ATP_BS"/>
</dbReference>
<dbReference type="PROSITE" id="PS00107">
    <property type="entry name" value="PROTEIN_KINASE_ATP"/>
    <property type="match status" value="1"/>
</dbReference>
<evidence type="ECO:0000313" key="11">
    <source>
        <dbReference type="Proteomes" id="UP000822476"/>
    </source>
</evidence>
<dbReference type="CDD" id="cd05580">
    <property type="entry name" value="STKc_PKA_like"/>
    <property type="match status" value="1"/>
</dbReference>
<dbReference type="PANTHER" id="PTHR24353:SF152">
    <property type="entry name" value="UT01108P-RELATED"/>
    <property type="match status" value="1"/>
</dbReference>
<dbReference type="InterPro" id="IPR000719">
    <property type="entry name" value="Prot_kinase_dom"/>
</dbReference>
<dbReference type="InterPro" id="IPR000961">
    <property type="entry name" value="AGC-kinase_C"/>
</dbReference>
<dbReference type="PROSITE" id="PS50011">
    <property type="entry name" value="PROTEIN_KINASE_DOM"/>
    <property type="match status" value="1"/>
</dbReference>
<evidence type="ECO:0008006" key="12">
    <source>
        <dbReference type="Google" id="ProtNLM"/>
    </source>
</evidence>
<gene>
    <name evidence="10" type="ORF">EG68_05289</name>
</gene>
<feature type="binding site" evidence="6">
    <location>
        <position position="75"/>
    </location>
    <ligand>
        <name>ATP</name>
        <dbReference type="ChEBI" id="CHEBI:30616"/>
    </ligand>
</feature>
<dbReference type="SUPFAM" id="SSF56112">
    <property type="entry name" value="Protein kinase-like (PK-like)"/>
    <property type="match status" value="1"/>
</dbReference>
<dbReference type="GO" id="GO:0005829">
    <property type="term" value="C:cytosol"/>
    <property type="evidence" value="ECO:0007669"/>
    <property type="project" value="TreeGrafter"/>
</dbReference>
<comment type="caution">
    <text evidence="10">The sequence shown here is derived from an EMBL/GenBank/DDBJ whole genome shotgun (WGS) entry which is preliminary data.</text>
</comment>
<feature type="domain" description="Protein kinase" evidence="8">
    <location>
        <begin position="46"/>
        <end position="300"/>
    </location>
</feature>